<dbReference type="EMBL" id="CAKMRJ010005523">
    <property type="protein sequence ID" value="CAH1446052.1"/>
    <property type="molecule type" value="Genomic_DNA"/>
</dbReference>
<dbReference type="SUPFAM" id="SSF54928">
    <property type="entry name" value="RNA-binding domain, RBD"/>
    <property type="match status" value="1"/>
</dbReference>
<evidence type="ECO:0000313" key="3">
    <source>
        <dbReference type="Proteomes" id="UP001157418"/>
    </source>
</evidence>
<reference evidence="2 3" key="1">
    <citation type="submission" date="2022-01" db="EMBL/GenBank/DDBJ databases">
        <authorList>
            <person name="Xiong W."/>
            <person name="Schranz E."/>
        </authorList>
    </citation>
    <scope>NUCLEOTIDE SEQUENCE [LARGE SCALE GENOMIC DNA]</scope>
</reference>
<proteinExistence type="predicted"/>
<feature type="region of interest" description="Disordered" evidence="1">
    <location>
        <begin position="228"/>
        <end position="290"/>
    </location>
</feature>
<feature type="compositionally biased region" description="Acidic residues" evidence="1">
    <location>
        <begin position="239"/>
        <end position="256"/>
    </location>
</feature>
<gene>
    <name evidence="2" type="ORF">LVIROSA_LOCUS31773</name>
</gene>
<protein>
    <recommendedName>
        <fullName evidence="4">RRM domain-containing protein</fullName>
    </recommendedName>
</protein>
<dbReference type="CDD" id="cd00590">
    <property type="entry name" value="RRM_SF"/>
    <property type="match status" value="1"/>
</dbReference>
<keyword evidence="3" id="KW-1185">Reference proteome</keyword>
<dbReference type="Proteomes" id="UP001157418">
    <property type="component" value="Unassembled WGS sequence"/>
</dbReference>
<comment type="caution">
    <text evidence="2">The sequence shown here is derived from an EMBL/GenBank/DDBJ whole genome shotgun (WGS) entry which is preliminary data.</text>
</comment>
<accession>A0AAU9P7F6</accession>
<organism evidence="2 3">
    <name type="scientific">Lactuca virosa</name>
    <dbReference type="NCBI Taxonomy" id="75947"/>
    <lineage>
        <taxon>Eukaryota</taxon>
        <taxon>Viridiplantae</taxon>
        <taxon>Streptophyta</taxon>
        <taxon>Embryophyta</taxon>
        <taxon>Tracheophyta</taxon>
        <taxon>Spermatophyta</taxon>
        <taxon>Magnoliopsida</taxon>
        <taxon>eudicotyledons</taxon>
        <taxon>Gunneridae</taxon>
        <taxon>Pentapetalae</taxon>
        <taxon>asterids</taxon>
        <taxon>campanulids</taxon>
        <taxon>Asterales</taxon>
        <taxon>Asteraceae</taxon>
        <taxon>Cichorioideae</taxon>
        <taxon>Cichorieae</taxon>
        <taxon>Lactucinae</taxon>
        <taxon>Lactuca</taxon>
    </lineage>
</organism>
<evidence type="ECO:0000313" key="2">
    <source>
        <dbReference type="EMBL" id="CAH1446052.1"/>
    </source>
</evidence>
<dbReference type="GO" id="GO:0003676">
    <property type="term" value="F:nucleic acid binding"/>
    <property type="evidence" value="ECO:0007669"/>
    <property type="project" value="InterPro"/>
</dbReference>
<evidence type="ECO:0008006" key="4">
    <source>
        <dbReference type="Google" id="ProtNLM"/>
    </source>
</evidence>
<name>A0AAU9P7F6_9ASTR</name>
<dbReference type="InterPro" id="IPR012677">
    <property type="entry name" value="Nucleotide-bd_a/b_plait_sf"/>
</dbReference>
<dbReference type="AlphaFoldDB" id="A0AAU9P7F6"/>
<dbReference type="InterPro" id="IPR035979">
    <property type="entry name" value="RBD_domain_sf"/>
</dbReference>
<sequence length="290" mass="32642">MLRDAVRKYGNLVDTYIAVRKDKSGSYFAFIRFEGIKDVQVMLNSLNKVRCGHFILKVNVEKYEKNSNIKGPLRQNRRALYSQHTKNHGGWNNTSDERSFAEVVIGRQDTPKTSSPSLIPSVILKSVKAMENTFSLTGEVTCFQLLINLPNQNASLVAIRFGKVIEVVGCQNWHGIDLSFSNARILTSYKKLITEEITCSFNGRLSTIRIVECADPWEPFSKFYESDYDSSAHGNKENAEDEDKNMEKSDTDDEGEINIPGDGDDQVPSPEKTYDIGNIIPTINRVGDKS</sequence>
<evidence type="ECO:0000256" key="1">
    <source>
        <dbReference type="SAM" id="MobiDB-lite"/>
    </source>
</evidence>
<dbReference type="Gene3D" id="3.30.70.330">
    <property type="match status" value="1"/>
</dbReference>